<dbReference type="SUPFAM" id="SSF53474">
    <property type="entry name" value="alpha/beta-Hydrolases"/>
    <property type="match status" value="1"/>
</dbReference>
<dbReference type="InterPro" id="IPR029058">
    <property type="entry name" value="AB_hydrolase_fold"/>
</dbReference>
<dbReference type="Gene3D" id="3.40.50.1820">
    <property type="entry name" value="alpha/beta hydrolase"/>
    <property type="match status" value="1"/>
</dbReference>
<dbReference type="OrthoDB" id="10253869at2759"/>
<dbReference type="Proteomes" id="UP000277212">
    <property type="component" value="Unassembled WGS sequence"/>
</dbReference>
<evidence type="ECO:0000259" key="1">
    <source>
        <dbReference type="Pfam" id="PF00975"/>
    </source>
</evidence>
<protein>
    <recommendedName>
        <fullName evidence="1">Thioesterase domain-containing protein</fullName>
    </recommendedName>
</protein>
<evidence type="ECO:0000313" key="3">
    <source>
        <dbReference type="Proteomes" id="UP000277212"/>
    </source>
</evidence>
<feature type="domain" description="Thioesterase" evidence="1">
    <location>
        <begin position="27"/>
        <end position="155"/>
    </location>
</feature>
<comment type="caution">
    <text evidence="2">The sequence shown here is derived from an EMBL/GenBank/DDBJ whole genome shotgun (WGS) entry which is preliminary data.</text>
</comment>
<keyword evidence="3" id="KW-1185">Reference proteome</keyword>
<dbReference type="STRING" id="2010991.A0A3M2RQH9"/>
<evidence type="ECO:0000313" key="2">
    <source>
        <dbReference type="EMBL" id="RMJ07576.1"/>
    </source>
</evidence>
<dbReference type="EMBL" id="NKUJ01000333">
    <property type="protein sequence ID" value="RMJ07576.1"/>
    <property type="molecule type" value="Genomic_DNA"/>
</dbReference>
<organism evidence="2 3">
    <name type="scientific">Fusarium kuroshium</name>
    <dbReference type="NCBI Taxonomy" id="2010991"/>
    <lineage>
        <taxon>Eukaryota</taxon>
        <taxon>Fungi</taxon>
        <taxon>Dikarya</taxon>
        <taxon>Ascomycota</taxon>
        <taxon>Pezizomycotina</taxon>
        <taxon>Sordariomycetes</taxon>
        <taxon>Hypocreomycetidae</taxon>
        <taxon>Hypocreales</taxon>
        <taxon>Nectriaceae</taxon>
        <taxon>Fusarium</taxon>
        <taxon>Fusarium solani species complex</taxon>
    </lineage>
</organism>
<name>A0A3M2RQH9_9HYPO</name>
<reference evidence="2 3" key="1">
    <citation type="submission" date="2017-06" db="EMBL/GenBank/DDBJ databases">
        <title>Comparative genomic analysis of Ambrosia Fusariam Clade fungi.</title>
        <authorList>
            <person name="Stajich J.E."/>
            <person name="Carrillo J."/>
            <person name="Kijimoto T."/>
            <person name="Eskalen A."/>
            <person name="O'Donnell K."/>
            <person name="Kasson M."/>
        </authorList>
    </citation>
    <scope>NUCLEOTIDE SEQUENCE [LARGE SCALE GENOMIC DNA]</scope>
    <source>
        <strain evidence="2">UCR3666</strain>
    </source>
</reference>
<dbReference type="InterPro" id="IPR001031">
    <property type="entry name" value="Thioesterase"/>
</dbReference>
<accession>A0A3M2RQH9</accession>
<gene>
    <name evidence="2" type="ORF">CDV36_012820</name>
</gene>
<dbReference type="Pfam" id="PF00975">
    <property type="entry name" value="Thioesterase"/>
    <property type="match status" value="1"/>
</dbReference>
<sequence length="270" mass="29954">MDSNPELIQPEDWLSPDASGHSIPAILMHDGGGTTFAYHCLNSLSRPVYGIHNPNFRSGEPFEGSLSDLARLYCGFVKDAVKGPEFPKRRNAQGKVRVILGGWSFGGHLSLEMAKQLEQDGSGVQVIGILMVDTIFPVERSKAAKITKDDSKEEGKTKNQILADKAMADARRMITDWTPPVWEAGQRPRIMLVRAKNVVPMDGDGVSLVDLSREERNLGWDAYEKDMFAQIFDVEGHHFNMFSFENIDEITKAMKEGLVELELAAFGASK</sequence>
<dbReference type="AlphaFoldDB" id="A0A3M2RQH9"/>
<proteinExistence type="predicted"/>